<evidence type="ECO:0000256" key="1">
    <source>
        <dbReference type="SAM" id="Phobius"/>
    </source>
</evidence>
<reference evidence="2" key="1">
    <citation type="journal article" date="2015" name="Nature">
        <title>Complex archaea that bridge the gap between prokaryotes and eukaryotes.</title>
        <authorList>
            <person name="Spang A."/>
            <person name="Saw J.H."/>
            <person name="Jorgensen S.L."/>
            <person name="Zaremba-Niedzwiedzka K."/>
            <person name="Martijn J."/>
            <person name="Lind A.E."/>
            <person name="van Eijk R."/>
            <person name="Schleper C."/>
            <person name="Guy L."/>
            <person name="Ettema T.J."/>
        </authorList>
    </citation>
    <scope>NUCLEOTIDE SEQUENCE</scope>
</reference>
<accession>A0A0F9P610</accession>
<keyword evidence="1" id="KW-0812">Transmembrane</keyword>
<proteinExistence type="predicted"/>
<protein>
    <submittedName>
        <fullName evidence="2">Uncharacterized protein</fullName>
    </submittedName>
</protein>
<name>A0A0F9P610_9ZZZZ</name>
<keyword evidence="1" id="KW-1133">Transmembrane helix</keyword>
<dbReference type="AlphaFoldDB" id="A0A0F9P610"/>
<keyword evidence="1" id="KW-0472">Membrane</keyword>
<gene>
    <name evidence="2" type="ORF">LCGC14_0866160</name>
</gene>
<organism evidence="2">
    <name type="scientific">marine sediment metagenome</name>
    <dbReference type="NCBI Taxonomy" id="412755"/>
    <lineage>
        <taxon>unclassified sequences</taxon>
        <taxon>metagenomes</taxon>
        <taxon>ecological metagenomes</taxon>
    </lineage>
</organism>
<dbReference type="EMBL" id="LAZR01002651">
    <property type="protein sequence ID" value="KKN27280.1"/>
    <property type="molecule type" value="Genomic_DNA"/>
</dbReference>
<feature type="transmembrane region" description="Helical" evidence="1">
    <location>
        <begin position="12"/>
        <end position="33"/>
    </location>
</feature>
<evidence type="ECO:0000313" key="2">
    <source>
        <dbReference type="EMBL" id="KKN27280.1"/>
    </source>
</evidence>
<comment type="caution">
    <text evidence="2">The sequence shown here is derived from an EMBL/GenBank/DDBJ whole genome shotgun (WGS) entry which is preliminary data.</text>
</comment>
<sequence>MLIRSKRESKRFIFSLLFMLIIFTSNILIFTNFKNYQDNSFIDTFEGKEIDKTPLNSNLNDVITGDGDNQSVRIYVNNQSENIDNQGYFNISTNPSQDMYLTSGAFNFTFQNNYTTDYIIEDDSALNATSFISYEFDTNETSSSITFTNGTIQDGAFSNFTDGSNSTFILVNATNGFINFTVKANFTDTNYSMPVYGDVKFNRSHILGLILSMIFNLTSDANLTVRIKDNSTFTWKEIISTVEINSSLGIQEVGKKFINKNNSFLTEQEEFLHLTLLYMALI</sequence>